<dbReference type="InterPro" id="IPR011053">
    <property type="entry name" value="Single_hybrid_motif"/>
</dbReference>
<evidence type="ECO:0000256" key="6">
    <source>
        <dbReference type="ARBA" id="ARBA00023160"/>
    </source>
</evidence>
<dbReference type="GO" id="GO:0003989">
    <property type="term" value="F:acetyl-CoA carboxylase activity"/>
    <property type="evidence" value="ECO:0007669"/>
    <property type="project" value="UniProtKB-EC"/>
</dbReference>
<feature type="compositionally biased region" description="Basic and acidic residues" evidence="9">
    <location>
        <begin position="62"/>
        <end position="72"/>
    </location>
</feature>
<dbReference type="InterPro" id="IPR050709">
    <property type="entry name" value="Biotin_Carboxyl_Carrier/Decarb"/>
</dbReference>
<comment type="function">
    <text evidence="8">This protein is a component of the acetyl coenzyme A carboxylase complex; first, biotin carboxylase catalyzes the carboxylation of the carrier protein and then the transcarboxylase transfers the carboxyl group to form malonyl-CoA.</text>
</comment>
<organism evidence="11 12">
    <name type="scientific">Scopulibacillus cellulosilyticus</name>
    <dbReference type="NCBI Taxonomy" id="2665665"/>
    <lineage>
        <taxon>Bacteria</taxon>
        <taxon>Bacillati</taxon>
        <taxon>Bacillota</taxon>
        <taxon>Bacilli</taxon>
        <taxon>Bacillales</taxon>
        <taxon>Sporolactobacillaceae</taxon>
        <taxon>Scopulibacillus</taxon>
    </lineage>
</organism>
<dbReference type="InterPro" id="IPR001882">
    <property type="entry name" value="Biotin_BS"/>
</dbReference>
<keyword evidence="11" id="KW-0436">Ligase</keyword>
<dbReference type="Pfam" id="PF00364">
    <property type="entry name" value="Biotin_lipoyl"/>
    <property type="match status" value="1"/>
</dbReference>
<reference evidence="12" key="1">
    <citation type="journal article" date="2019" name="Int. J. Syst. Evol. Microbiol.">
        <title>The Global Catalogue of Microorganisms (GCM) 10K type strain sequencing project: providing services to taxonomists for standard genome sequencing and annotation.</title>
        <authorList>
            <consortium name="The Broad Institute Genomics Platform"/>
            <consortium name="The Broad Institute Genome Sequencing Center for Infectious Disease"/>
            <person name="Wu L."/>
            <person name="Ma J."/>
        </authorList>
    </citation>
    <scope>NUCLEOTIDE SEQUENCE [LARGE SCALE GENOMIC DNA]</scope>
    <source>
        <strain evidence="12">CGMCC 1.16305</strain>
    </source>
</reference>
<dbReference type="PROSITE" id="PS00188">
    <property type="entry name" value="BIOTIN"/>
    <property type="match status" value="1"/>
</dbReference>
<comment type="pathway">
    <text evidence="1 8">Lipid metabolism; fatty acid biosynthesis.</text>
</comment>
<dbReference type="Proteomes" id="UP001596505">
    <property type="component" value="Unassembled WGS sequence"/>
</dbReference>
<keyword evidence="3 8" id="KW-0444">Lipid biosynthesis</keyword>
<dbReference type="PRINTS" id="PR01071">
    <property type="entry name" value="ACOABIOTINCC"/>
</dbReference>
<dbReference type="SUPFAM" id="SSF51230">
    <property type="entry name" value="Single hybrid motif"/>
    <property type="match status" value="1"/>
</dbReference>
<comment type="caution">
    <text evidence="11">The sequence shown here is derived from an EMBL/GenBank/DDBJ whole genome shotgun (WGS) entry which is preliminary data.</text>
</comment>
<keyword evidence="12" id="KW-1185">Reference proteome</keyword>
<dbReference type="InterPro" id="IPR001249">
    <property type="entry name" value="AcCoA_biotinCC"/>
</dbReference>
<evidence type="ECO:0000256" key="2">
    <source>
        <dbReference type="ARBA" id="ARBA00017562"/>
    </source>
</evidence>
<protein>
    <recommendedName>
        <fullName evidence="2 8">Biotin carboxyl carrier protein of acetyl-CoA carboxylase</fullName>
    </recommendedName>
</protein>
<dbReference type="PANTHER" id="PTHR45266">
    <property type="entry name" value="OXALOACETATE DECARBOXYLASE ALPHA CHAIN"/>
    <property type="match status" value="1"/>
</dbReference>
<evidence type="ECO:0000259" key="10">
    <source>
        <dbReference type="PROSITE" id="PS50968"/>
    </source>
</evidence>
<keyword evidence="4 8" id="KW-0276">Fatty acid metabolism</keyword>
<name>A0ABW2Q148_9BACL</name>
<keyword evidence="6 8" id="KW-0275">Fatty acid biosynthesis</keyword>
<evidence type="ECO:0000256" key="9">
    <source>
        <dbReference type="SAM" id="MobiDB-lite"/>
    </source>
</evidence>
<keyword evidence="5 8" id="KW-0443">Lipid metabolism</keyword>
<dbReference type="CDD" id="cd06850">
    <property type="entry name" value="biotinyl_domain"/>
    <property type="match status" value="1"/>
</dbReference>
<proteinExistence type="predicted"/>
<evidence type="ECO:0000256" key="4">
    <source>
        <dbReference type="ARBA" id="ARBA00022832"/>
    </source>
</evidence>
<dbReference type="PANTHER" id="PTHR45266:SF3">
    <property type="entry name" value="OXALOACETATE DECARBOXYLASE ALPHA CHAIN"/>
    <property type="match status" value="1"/>
</dbReference>
<evidence type="ECO:0000256" key="7">
    <source>
        <dbReference type="ARBA" id="ARBA00023267"/>
    </source>
</evidence>
<feature type="domain" description="Lipoyl-binding" evidence="10">
    <location>
        <begin position="67"/>
        <end position="149"/>
    </location>
</feature>
<dbReference type="InterPro" id="IPR000089">
    <property type="entry name" value="Biotin_lipoyl"/>
</dbReference>
<keyword evidence="7 8" id="KW-0092">Biotin</keyword>
<accession>A0ABW2Q148</accession>
<evidence type="ECO:0000313" key="12">
    <source>
        <dbReference type="Proteomes" id="UP001596505"/>
    </source>
</evidence>
<dbReference type="Gene3D" id="2.40.50.100">
    <property type="match status" value="1"/>
</dbReference>
<dbReference type="RefSeq" id="WP_380969950.1">
    <property type="nucleotide sequence ID" value="NZ_JBHTCO010000044.1"/>
</dbReference>
<evidence type="ECO:0000313" key="11">
    <source>
        <dbReference type="EMBL" id="MFC7395367.1"/>
    </source>
</evidence>
<dbReference type="EMBL" id="JBHTCO010000044">
    <property type="protein sequence ID" value="MFC7395367.1"/>
    <property type="molecule type" value="Genomic_DNA"/>
</dbReference>
<dbReference type="NCBIfam" id="TIGR00531">
    <property type="entry name" value="BCCP"/>
    <property type="match status" value="1"/>
</dbReference>
<dbReference type="PROSITE" id="PS50968">
    <property type="entry name" value="BIOTINYL_LIPOYL"/>
    <property type="match status" value="1"/>
</dbReference>
<evidence type="ECO:0000256" key="8">
    <source>
        <dbReference type="RuleBase" id="RU364072"/>
    </source>
</evidence>
<feature type="region of interest" description="Disordered" evidence="9">
    <location>
        <begin position="38"/>
        <end position="77"/>
    </location>
</feature>
<evidence type="ECO:0000256" key="3">
    <source>
        <dbReference type="ARBA" id="ARBA00022516"/>
    </source>
</evidence>
<evidence type="ECO:0000256" key="1">
    <source>
        <dbReference type="ARBA" id="ARBA00005194"/>
    </source>
</evidence>
<evidence type="ECO:0000256" key="5">
    <source>
        <dbReference type="ARBA" id="ARBA00023098"/>
    </source>
</evidence>
<gene>
    <name evidence="11" type="primary">accB</name>
    <name evidence="11" type="ORF">ACFQRG_20880</name>
</gene>
<sequence length="149" mass="16724">MINVRELEEVIHLMDKSSIRKIHVEHEGTKVIIDKTEGSSAPITSEHKEHNQTQVTTAEEYSEAKEEKEESHTQQILSPMVGTFYSRQEEGAEPFVQIGSQVKNDDPVCVIEAMKLFNEVEAGVTGEVIDILVEDGQVVEYGQPLFVVK</sequence>